<evidence type="ECO:0000256" key="7">
    <source>
        <dbReference type="ARBA" id="ARBA00023326"/>
    </source>
</evidence>
<dbReference type="InterPro" id="IPR000165">
    <property type="entry name" value="Glucoamylase"/>
</dbReference>
<dbReference type="InterPro" id="IPR008928">
    <property type="entry name" value="6-hairpin_glycosidase_sf"/>
</dbReference>
<comment type="similarity">
    <text evidence="2">Belongs to the glycosyl hydrolase 15 family.</text>
</comment>
<dbReference type="RefSeq" id="WP_152587171.1">
    <property type="nucleotide sequence ID" value="NZ_CP045423.1"/>
</dbReference>
<evidence type="ECO:0000256" key="2">
    <source>
        <dbReference type="ARBA" id="ARBA00006188"/>
    </source>
</evidence>
<dbReference type="PANTHER" id="PTHR31616:SF9">
    <property type="entry name" value="GLUCOAMYLASE, INTRACELLULAR SPORULATION-SPECIFIC"/>
    <property type="match status" value="1"/>
</dbReference>
<gene>
    <name evidence="9" type="ORF">GDR74_15690</name>
</gene>
<dbReference type="Pfam" id="PF00723">
    <property type="entry name" value="Glyco_hydro_15"/>
    <property type="match status" value="1"/>
</dbReference>
<keyword evidence="7" id="KW-0624">Polysaccharide degradation</keyword>
<evidence type="ECO:0000313" key="10">
    <source>
        <dbReference type="Proteomes" id="UP000325614"/>
    </source>
</evidence>
<protein>
    <recommendedName>
        <fullName evidence="3">glucan 1,4-alpha-glucosidase</fullName>
        <ecNumber evidence="3">3.2.1.3</ecNumber>
    </recommendedName>
</protein>
<evidence type="ECO:0000256" key="3">
    <source>
        <dbReference type="ARBA" id="ARBA00012593"/>
    </source>
</evidence>
<evidence type="ECO:0000256" key="1">
    <source>
        <dbReference type="ARBA" id="ARBA00001863"/>
    </source>
</evidence>
<dbReference type="AlphaFoldDB" id="A0A5P9JY51"/>
<name>A0A5P9JY51_9HYPH</name>
<evidence type="ECO:0000256" key="6">
    <source>
        <dbReference type="ARBA" id="ARBA00023295"/>
    </source>
</evidence>
<keyword evidence="6" id="KW-0326">Glycosidase</keyword>
<dbReference type="Gene3D" id="1.50.10.10">
    <property type="match status" value="1"/>
</dbReference>
<keyword evidence="10" id="KW-1185">Reference proteome</keyword>
<reference evidence="9 10" key="1">
    <citation type="submission" date="2019-10" db="EMBL/GenBank/DDBJ databases">
        <title>Isolation, Identification of Microvirga thermotolerans HR1, a novel thermophilic bacterium and Comparative Genomics of the genus Microvirga.</title>
        <authorList>
            <person name="Li J."/>
            <person name="Zhang W."/>
            <person name="Lin M."/>
            <person name="Wang J."/>
        </authorList>
    </citation>
    <scope>NUCLEOTIDE SEQUENCE [LARGE SCALE GENOMIC DNA]</scope>
    <source>
        <strain evidence="9 10">HR1</strain>
    </source>
</reference>
<comment type="catalytic activity">
    <reaction evidence="1">
        <text>Hydrolysis of terminal (1-&gt;4)-linked alpha-D-glucose residues successively from non-reducing ends of the chains with release of beta-D-glucose.</text>
        <dbReference type="EC" id="3.2.1.3"/>
    </reaction>
</comment>
<keyword evidence="5" id="KW-0119">Carbohydrate metabolism</keyword>
<dbReference type="InterPro" id="IPR012341">
    <property type="entry name" value="6hp_glycosidase-like_sf"/>
</dbReference>
<keyword evidence="4" id="KW-0378">Hydrolase</keyword>
<evidence type="ECO:0000313" key="9">
    <source>
        <dbReference type="EMBL" id="QFU17537.1"/>
    </source>
</evidence>
<dbReference type="SUPFAM" id="SSF48208">
    <property type="entry name" value="Six-hairpin glycosidases"/>
    <property type="match status" value="1"/>
</dbReference>
<evidence type="ECO:0000256" key="5">
    <source>
        <dbReference type="ARBA" id="ARBA00023277"/>
    </source>
</evidence>
<evidence type="ECO:0000256" key="4">
    <source>
        <dbReference type="ARBA" id="ARBA00022801"/>
    </source>
</evidence>
<dbReference type="EMBL" id="CP045423">
    <property type="protein sequence ID" value="QFU17537.1"/>
    <property type="molecule type" value="Genomic_DNA"/>
</dbReference>
<proteinExistence type="inferred from homology"/>
<dbReference type="InterPro" id="IPR011613">
    <property type="entry name" value="GH15-like"/>
</dbReference>
<dbReference type="Proteomes" id="UP000325614">
    <property type="component" value="Chromosome"/>
</dbReference>
<dbReference type="GO" id="GO:0000272">
    <property type="term" value="P:polysaccharide catabolic process"/>
    <property type="evidence" value="ECO:0007669"/>
    <property type="project" value="UniProtKB-KW"/>
</dbReference>
<dbReference type="KEGG" id="mico:GDR74_15690"/>
<accession>A0A5P9JY51</accession>
<feature type="domain" description="GH15-like" evidence="8">
    <location>
        <begin position="49"/>
        <end position="471"/>
    </location>
</feature>
<sequence length="487" mass="53582">MPADAGGMDDGLTAWMKAEMAFASAAILRCVSATDRVMRRTPFGQTVVPKPGSVVAAPNTDPASGEPDYFFHWIRDSAIVMDALRVLHCRGMCPDARRILDAFVSFSLGLSGLDGASLVRQGLSRHTILPDVLKYVRPNEELENVRGDAVLGEARFNPDGTLDIIRWSRPQHDGPALRALVLLRWHRVADGLGAGVEALVEQDLAFVERHWREPCYDIWEEESGYHYYTRLVQMEALSAGAEWLDEGGNRRQAVRCRSAAQALRTQLDRHWSPDRGFYLSRLGTPRTDPDKSLDSSVFLAVLHAARDGREHGLRDPRMQATLRELERLFASEYAINRSPREGRALAMGRYAGDRYVSGGAWYMTTLGAAEFHYSLAERMVSDDALKGSDRGTLLAVDASRTAKGDDLSPRLTGGSAGPAGALIARGDGFMRVVRDHTPGSGELSEQFDQSSGQQTSARNLAWSYAGFITAYDARERAMAALHEAVQS</sequence>
<dbReference type="GO" id="GO:0004339">
    <property type="term" value="F:glucan 1,4-alpha-glucosidase activity"/>
    <property type="evidence" value="ECO:0007669"/>
    <property type="project" value="UniProtKB-EC"/>
</dbReference>
<organism evidence="9 10">
    <name type="scientific">Microvirga thermotolerans</name>
    <dbReference type="NCBI Taxonomy" id="2651334"/>
    <lineage>
        <taxon>Bacteria</taxon>
        <taxon>Pseudomonadati</taxon>
        <taxon>Pseudomonadota</taxon>
        <taxon>Alphaproteobacteria</taxon>
        <taxon>Hyphomicrobiales</taxon>
        <taxon>Methylobacteriaceae</taxon>
        <taxon>Microvirga</taxon>
    </lineage>
</organism>
<evidence type="ECO:0000259" key="8">
    <source>
        <dbReference type="Pfam" id="PF00723"/>
    </source>
</evidence>
<dbReference type="PANTHER" id="PTHR31616">
    <property type="entry name" value="TREHALASE"/>
    <property type="match status" value="1"/>
</dbReference>
<dbReference type="EC" id="3.2.1.3" evidence="3"/>
<dbReference type="PRINTS" id="PR00736">
    <property type="entry name" value="GLHYDRLASE15"/>
</dbReference>